<name>A0A0G1KCR1_9BACT</name>
<evidence type="ECO:0000313" key="3">
    <source>
        <dbReference type="Proteomes" id="UP000034595"/>
    </source>
</evidence>
<dbReference type="EMBL" id="LCJQ01000011">
    <property type="protein sequence ID" value="KKT81388.1"/>
    <property type="molecule type" value="Genomic_DNA"/>
</dbReference>
<dbReference type="Proteomes" id="UP000034595">
    <property type="component" value="Unassembled WGS sequence"/>
</dbReference>
<keyword evidence="1" id="KW-0812">Transmembrane</keyword>
<evidence type="ECO:0000313" key="2">
    <source>
        <dbReference type="EMBL" id="KKT81388.1"/>
    </source>
</evidence>
<keyword evidence="1" id="KW-1133">Transmembrane helix</keyword>
<accession>A0A0G1KCR1</accession>
<proteinExistence type="predicted"/>
<feature type="transmembrane region" description="Helical" evidence="1">
    <location>
        <begin position="9"/>
        <end position="30"/>
    </location>
</feature>
<organism evidence="2 3">
    <name type="scientific">Candidatus Azambacteria bacterium GW2011_GWA1_44_9</name>
    <dbReference type="NCBI Taxonomy" id="1618610"/>
    <lineage>
        <taxon>Bacteria</taxon>
        <taxon>Candidatus Azamiibacteriota</taxon>
    </lineage>
</organism>
<reference evidence="2 3" key="1">
    <citation type="journal article" date="2015" name="Nature">
        <title>rRNA introns, odd ribosomes, and small enigmatic genomes across a large radiation of phyla.</title>
        <authorList>
            <person name="Brown C.T."/>
            <person name="Hug L.A."/>
            <person name="Thomas B.C."/>
            <person name="Sharon I."/>
            <person name="Castelle C.J."/>
            <person name="Singh A."/>
            <person name="Wilkins M.J."/>
            <person name="Williams K.H."/>
            <person name="Banfield J.F."/>
        </authorList>
    </citation>
    <scope>NUCLEOTIDE SEQUENCE [LARGE SCALE GENOMIC DNA]</scope>
</reference>
<sequence length="123" mass="13944">MQTPSIKRLIINIAIVVVVAGIFFAAYMFFVKEKNISANDSVVFGQDENQVLMIGNEISNTLKELKDLQLSIVASKNIFGMSVFKSLHDFSIRIPKENVERENPFLPPAWKIDSERRMNAGNR</sequence>
<dbReference type="AlphaFoldDB" id="A0A0G1KCR1"/>
<protein>
    <submittedName>
        <fullName evidence="2">Uncharacterized protein</fullName>
    </submittedName>
</protein>
<evidence type="ECO:0000256" key="1">
    <source>
        <dbReference type="SAM" id="Phobius"/>
    </source>
</evidence>
<comment type="caution">
    <text evidence="2">The sequence shown here is derived from an EMBL/GenBank/DDBJ whole genome shotgun (WGS) entry which is preliminary data.</text>
</comment>
<gene>
    <name evidence="2" type="ORF">UW78_C0011G0019</name>
</gene>
<keyword evidence="1" id="KW-0472">Membrane</keyword>